<keyword evidence="5 8" id="KW-0276">Fatty acid metabolism</keyword>
<comment type="caution">
    <text evidence="12">The sequence shown here is derived from an EMBL/GenBank/DDBJ whole genome shotgun (WGS) entry which is preliminary data.</text>
</comment>
<dbReference type="GO" id="GO:0000036">
    <property type="term" value="F:acyl carrier activity"/>
    <property type="evidence" value="ECO:0007669"/>
    <property type="project" value="UniProtKB-UniRule"/>
</dbReference>
<comment type="similarity">
    <text evidence="8">Belongs to the acyl carrier protein (ACP) family.</text>
</comment>
<dbReference type="PROSITE" id="PS50075">
    <property type="entry name" value="CARRIER"/>
    <property type="match status" value="1"/>
</dbReference>
<comment type="PTM">
    <text evidence="10">4'-phosphopantetheine is transferred from CoA to a specific serine of apo-ACP by acpS.</text>
</comment>
<evidence type="ECO:0000256" key="9">
    <source>
        <dbReference type="NCBIfam" id="TIGR00517"/>
    </source>
</evidence>
<keyword evidence="3 8" id="KW-0444">Lipid biosynthesis</keyword>
<dbReference type="UniPathway" id="UPA00094"/>
<evidence type="ECO:0000313" key="12">
    <source>
        <dbReference type="EMBL" id="KPJ63541.1"/>
    </source>
</evidence>
<dbReference type="NCBIfam" id="NF002149">
    <property type="entry name" value="PRK00982.1-3"/>
    <property type="match status" value="1"/>
</dbReference>
<reference evidence="12 13" key="1">
    <citation type="journal article" date="2015" name="Microbiome">
        <title>Genomic resolution of linkages in carbon, nitrogen, and sulfur cycling among widespread estuary sediment bacteria.</title>
        <authorList>
            <person name="Baker B.J."/>
            <person name="Lazar C.S."/>
            <person name="Teske A.P."/>
            <person name="Dick G.J."/>
        </authorList>
    </citation>
    <scope>NUCLEOTIDE SEQUENCE [LARGE SCALE GENOMIC DNA]</scope>
    <source>
        <strain evidence="12">DG_54_3</strain>
    </source>
</reference>
<dbReference type="FunFam" id="1.10.1200.10:FF:000001">
    <property type="entry name" value="Acyl carrier protein"/>
    <property type="match status" value="1"/>
</dbReference>
<comment type="function">
    <text evidence="1 8 10">Carrier of the growing fatty acid chain in fatty acid biosynthesis.</text>
</comment>
<dbReference type="Pfam" id="PF00550">
    <property type="entry name" value="PP-binding"/>
    <property type="match status" value="1"/>
</dbReference>
<evidence type="ECO:0000256" key="2">
    <source>
        <dbReference type="ARBA" id="ARBA00022450"/>
    </source>
</evidence>
<dbReference type="SUPFAM" id="SSF47336">
    <property type="entry name" value="ACP-like"/>
    <property type="match status" value="1"/>
</dbReference>
<evidence type="ECO:0000256" key="8">
    <source>
        <dbReference type="HAMAP-Rule" id="MF_01217"/>
    </source>
</evidence>
<evidence type="ECO:0000313" key="13">
    <source>
        <dbReference type="Proteomes" id="UP000051861"/>
    </source>
</evidence>
<gene>
    <name evidence="8" type="primary">acpP</name>
    <name evidence="12" type="ORF">AMJ44_14340</name>
</gene>
<dbReference type="EMBL" id="LIZX01000232">
    <property type="protein sequence ID" value="KPJ63541.1"/>
    <property type="molecule type" value="Genomic_DNA"/>
</dbReference>
<dbReference type="GO" id="GO:0005829">
    <property type="term" value="C:cytosol"/>
    <property type="evidence" value="ECO:0007669"/>
    <property type="project" value="TreeGrafter"/>
</dbReference>
<organism evidence="12 13">
    <name type="scientific">candidate division WOR-1 bacterium DG_54_3</name>
    <dbReference type="NCBI Taxonomy" id="1703775"/>
    <lineage>
        <taxon>Bacteria</taxon>
        <taxon>Bacillati</taxon>
        <taxon>Saganbacteria</taxon>
    </lineage>
</organism>
<dbReference type="GO" id="GO:0009245">
    <property type="term" value="P:lipid A biosynthetic process"/>
    <property type="evidence" value="ECO:0007669"/>
    <property type="project" value="TreeGrafter"/>
</dbReference>
<keyword evidence="6 8" id="KW-0443">Lipid metabolism</keyword>
<dbReference type="Proteomes" id="UP000051861">
    <property type="component" value="Unassembled WGS sequence"/>
</dbReference>
<evidence type="ECO:0000256" key="3">
    <source>
        <dbReference type="ARBA" id="ARBA00022516"/>
    </source>
</evidence>
<dbReference type="Gene3D" id="1.10.1200.10">
    <property type="entry name" value="ACP-like"/>
    <property type="match status" value="1"/>
</dbReference>
<dbReference type="PANTHER" id="PTHR20863">
    <property type="entry name" value="ACYL CARRIER PROTEIN"/>
    <property type="match status" value="1"/>
</dbReference>
<evidence type="ECO:0000256" key="10">
    <source>
        <dbReference type="RuleBase" id="RU003545"/>
    </source>
</evidence>
<dbReference type="NCBIfam" id="NF002151">
    <property type="entry name" value="PRK00982.1-5"/>
    <property type="match status" value="1"/>
</dbReference>
<evidence type="ECO:0000256" key="4">
    <source>
        <dbReference type="ARBA" id="ARBA00022553"/>
    </source>
</evidence>
<dbReference type="InterPro" id="IPR036736">
    <property type="entry name" value="ACP-like_sf"/>
</dbReference>
<dbReference type="InterPro" id="IPR003231">
    <property type="entry name" value="ACP"/>
</dbReference>
<dbReference type="HAMAP" id="MF_01217">
    <property type="entry name" value="Acyl_carrier"/>
    <property type="match status" value="1"/>
</dbReference>
<comment type="PTM">
    <text evidence="8">4'-phosphopantetheine is transferred from CoA to a specific serine of apo-ACP by AcpS. This modification is essential for activity because fatty acids are bound in thioester linkage to the sulfhydryl of the prosthetic group.</text>
</comment>
<keyword evidence="4 8" id="KW-0597">Phosphoprotein</keyword>
<evidence type="ECO:0000256" key="5">
    <source>
        <dbReference type="ARBA" id="ARBA00022832"/>
    </source>
</evidence>
<comment type="pathway">
    <text evidence="8 10">Lipid metabolism; fatty acid biosynthesis.</text>
</comment>
<proteinExistence type="inferred from homology"/>
<dbReference type="InterPro" id="IPR009081">
    <property type="entry name" value="PP-bd_ACP"/>
</dbReference>
<dbReference type="NCBIfam" id="NF002148">
    <property type="entry name" value="PRK00982.1-2"/>
    <property type="match status" value="1"/>
</dbReference>
<dbReference type="PANTHER" id="PTHR20863:SF76">
    <property type="entry name" value="CARRIER DOMAIN-CONTAINING PROTEIN"/>
    <property type="match status" value="1"/>
</dbReference>
<evidence type="ECO:0000259" key="11">
    <source>
        <dbReference type="PROSITE" id="PS50075"/>
    </source>
</evidence>
<feature type="modified residue" description="O-(pantetheine 4'-phosphoryl)serine" evidence="8">
    <location>
        <position position="36"/>
    </location>
</feature>
<keyword evidence="8" id="KW-0963">Cytoplasm</keyword>
<dbReference type="PATRIC" id="fig|1703775.3.peg.2296"/>
<dbReference type="GO" id="GO:0016020">
    <property type="term" value="C:membrane"/>
    <property type="evidence" value="ECO:0007669"/>
    <property type="project" value="GOC"/>
</dbReference>
<accession>A0A0S7XM45</accession>
<dbReference type="GO" id="GO:0000035">
    <property type="term" value="F:acyl binding"/>
    <property type="evidence" value="ECO:0007669"/>
    <property type="project" value="TreeGrafter"/>
</dbReference>
<dbReference type="NCBIfam" id="NF002150">
    <property type="entry name" value="PRK00982.1-4"/>
    <property type="match status" value="1"/>
</dbReference>
<evidence type="ECO:0000256" key="1">
    <source>
        <dbReference type="ARBA" id="ARBA00003180"/>
    </source>
</evidence>
<protein>
    <recommendedName>
        <fullName evidence="8 9">Acyl carrier protein</fullName>
        <shortName evidence="8">ACP</shortName>
    </recommendedName>
</protein>
<dbReference type="AlphaFoldDB" id="A0A0S7XM45"/>
<dbReference type="InterPro" id="IPR006162">
    <property type="entry name" value="Ppantetheine_attach_site"/>
</dbReference>
<evidence type="ECO:0000256" key="6">
    <source>
        <dbReference type="ARBA" id="ARBA00023098"/>
    </source>
</evidence>
<sequence>MSVEEKVKKIVVEQLGVEEGQVTKEASFVDDLGADSLDTVELVMALEEEFKLEIPDEEAEKISTVGQAIEYIEKNLPKES</sequence>
<dbReference type="PROSITE" id="PS00012">
    <property type="entry name" value="PHOSPHOPANTETHEINE"/>
    <property type="match status" value="1"/>
</dbReference>
<keyword evidence="7 8" id="KW-0275">Fatty acid biosynthesis</keyword>
<evidence type="ECO:0000256" key="7">
    <source>
        <dbReference type="ARBA" id="ARBA00023160"/>
    </source>
</evidence>
<comment type="subcellular location">
    <subcellularLocation>
        <location evidence="8">Cytoplasm</location>
    </subcellularLocation>
</comment>
<keyword evidence="2 8" id="KW-0596">Phosphopantetheine</keyword>
<name>A0A0S7XM45_UNCSA</name>
<dbReference type="NCBIfam" id="TIGR00517">
    <property type="entry name" value="acyl_carrier"/>
    <property type="match status" value="1"/>
</dbReference>
<feature type="domain" description="Carrier" evidence="11">
    <location>
        <begin position="1"/>
        <end position="76"/>
    </location>
</feature>